<evidence type="ECO:0000313" key="2">
    <source>
        <dbReference type="EMBL" id="CAK9081785.1"/>
    </source>
</evidence>
<keyword evidence="3" id="KW-1185">Reference proteome</keyword>
<protein>
    <submittedName>
        <fullName evidence="2">Uncharacterized protein</fullName>
    </submittedName>
</protein>
<gene>
    <name evidence="2" type="ORF">CCMP2556_LOCUS39982</name>
</gene>
<feature type="compositionally biased region" description="Low complexity" evidence="1">
    <location>
        <begin position="83"/>
        <end position="96"/>
    </location>
</feature>
<evidence type="ECO:0000256" key="1">
    <source>
        <dbReference type="SAM" id="MobiDB-lite"/>
    </source>
</evidence>
<accession>A0ABP0Q458</accession>
<feature type="region of interest" description="Disordered" evidence="1">
    <location>
        <begin position="361"/>
        <end position="380"/>
    </location>
</feature>
<sequence length="484" mass="53312">MAGDRFTPVVLTSPKLKSRYLNVSPPAPLKATLANVAHLETGMILPADDDDVARMMRRPYTSGGDSTHLTDSCFGSLFSTRPSTSLYSGASRASSRSWRKRRSPPSPSSFSVRTQADSRGYESFEQLLTPSWRSRAELQSPPAPMPRAPPTSTGGEGTPTPRTPLGRALWSKAKELIPPKPSTAPAAQLRSPGVVVEEGKRSPRVVVEEDSSAAADSSSESGSEDSVDPILTKAVGALLPTKNLWSPVVQKAKANQQHNMRRTGLDEEMMELAKYAVAAQQAALREEEERNMPTQVLPGVYFGHADRPDVSRLPASGRLARLQRLQLRKIREDTAEERQRYHISDQVEEQIDPRFVSLTQDPRRALKEETPRANKEAPKPRVFQARKAVVTTWEGAEKEEAQQRKVLSKEEQAKLKEEKVHWLQGKGWLAPHVQLAWWFGGAVVPHFSHRIAVATQPAANTARGRTYASGVNVVSCIMMKAGKA</sequence>
<feature type="compositionally biased region" description="Low complexity" evidence="1">
    <location>
        <begin position="212"/>
        <end position="221"/>
    </location>
</feature>
<comment type="caution">
    <text evidence="2">The sequence shown here is derived from an EMBL/GenBank/DDBJ whole genome shotgun (WGS) entry which is preliminary data.</text>
</comment>
<dbReference type="Proteomes" id="UP001642484">
    <property type="component" value="Unassembled WGS sequence"/>
</dbReference>
<dbReference type="EMBL" id="CAXAMN010023873">
    <property type="protein sequence ID" value="CAK9081785.1"/>
    <property type="molecule type" value="Genomic_DNA"/>
</dbReference>
<feature type="compositionally biased region" description="Basic and acidic residues" evidence="1">
    <location>
        <begin position="361"/>
        <end position="379"/>
    </location>
</feature>
<feature type="compositionally biased region" description="Low complexity" evidence="1">
    <location>
        <begin position="150"/>
        <end position="165"/>
    </location>
</feature>
<evidence type="ECO:0000313" key="3">
    <source>
        <dbReference type="Proteomes" id="UP001642484"/>
    </source>
</evidence>
<proteinExistence type="predicted"/>
<feature type="region of interest" description="Disordered" evidence="1">
    <location>
        <begin position="177"/>
        <end position="228"/>
    </location>
</feature>
<feature type="region of interest" description="Disordered" evidence="1">
    <location>
        <begin position="83"/>
        <end position="121"/>
    </location>
</feature>
<feature type="region of interest" description="Disordered" evidence="1">
    <location>
        <begin position="133"/>
        <end position="165"/>
    </location>
</feature>
<name>A0ABP0Q458_9DINO</name>
<organism evidence="2 3">
    <name type="scientific">Durusdinium trenchii</name>
    <dbReference type="NCBI Taxonomy" id="1381693"/>
    <lineage>
        <taxon>Eukaryota</taxon>
        <taxon>Sar</taxon>
        <taxon>Alveolata</taxon>
        <taxon>Dinophyceae</taxon>
        <taxon>Suessiales</taxon>
        <taxon>Symbiodiniaceae</taxon>
        <taxon>Durusdinium</taxon>
    </lineage>
</organism>
<reference evidence="2 3" key="1">
    <citation type="submission" date="2024-02" db="EMBL/GenBank/DDBJ databases">
        <authorList>
            <person name="Chen Y."/>
            <person name="Shah S."/>
            <person name="Dougan E. K."/>
            <person name="Thang M."/>
            <person name="Chan C."/>
        </authorList>
    </citation>
    <scope>NUCLEOTIDE SEQUENCE [LARGE SCALE GENOMIC DNA]</scope>
</reference>